<dbReference type="AlphaFoldDB" id="A0A4R0NSK5"/>
<name>A0A4R0NSK5_9SPHI</name>
<gene>
    <name evidence="1" type="ORF">EZ437_03840</name>
</gene>
<evidence type="ECO:0000313" key="1">
    <source>
        <dbReference type="EMBL" id="TCD03119.1"/>
    </source>
</evidence>
<comment type="caution">
    <text evidence="1">The sequence shown here is derived from an EMBL/GenBank/DDBJ whole genome shotgun (WGS) entry which is preliminary data.</text>
</comment>
<dbReference type="Proteomes" id="UP000293347">
    <property type="component" value="Unassembled WGS sequence"/>
</dbReference>
<dbReference type="EMBL" id="SJSL01000001">
    <property type="protein sequence ID" value="TCD03119.1"/>
    <property type="molecule type" value="Genomic_DNA"/>
</dbReference>
<dbReference type="InterPro" id="IPR041662">
    <property type="entry name" value="SusD-like_2"/>
</dbReference>
<sequence>MTRKLKYIIPVVLLFATACKKQLDINTDPNNPSEIAVSKLLPLVEKELGHSLATGEGLSQILGVYTHQLSTREDPDQYGSTGNDFNIQTAWTSMYGNVLANTDVIIRQATADGNSYYAGIGKVIKAYAFSQFVDAFGDVPFSEFNKLLEGNANPKFDKGADIYPELIKLLDAAVVDFATSANSNVLKPGTDDVIYNGTIAKWRKAAKTIKLKLLVQQRLIKDVSTDVNALITENDLISTTNESFLLPYGPNGATDDRNPGFADYYASQRGQHISPWFFEILKGKNSKIYTGITDPRIPYYFFNQLKPTETPESSQPTEYRDLGFVSIYFGSVGADRDRTQQNNATLIGIYPVGGRYDDGGGKAAGTGGKITAADATGAAPYRFITYADKLYLEAELMKVGLVTGDAKAKLDAAMKESFKQVDYVITTYVKPAQTVPAVASTAATTKYIADVLAQYDAKPTQQLESIMTQKWISSFGSSVDQYTDYRRTGFPVLFNPKDATMAPGGQVQPPLPQKPVPVQLNRNFPLTLPWYTNELEVNTSAPAQKDPATFKPFWLP</sequence>
<dbReference type="SUPFAM" id="SSF48452">
    <property type="entry name" value="TPR-like"/>
    <property type="match status" value="1"/>
</dbReference>
<reference evidence="1 2" key="1">
    <citation type="submission" date="2019-02" db="EMBL/GenBank/DDBJ databases">
        <title>Pedobacter sp. RP-1-14 sp. nov., isolated from Arctic soil.</title>
        <authorList>
            <person name="Dahal R.H."/>
        </authorList>
    </citation>
    <scope>NUCLEOTIDE SEQUENCE [LARGE SCALE GENOMIC DNA]</scope>
    <source>
        <strain evidence="1 2">RP-1-14</strain>
    </source>
</reference>
<dbReference type="Pfam" id="PF12771">
    <property type="entry name" value="SusD-like_2"/>
    <property type="match status" value="1"/>
</dbReference>
<keyword evidence="1" id="KW-0449">Lipoprotein</keyword>
<dbReference type="RefSeq" id="WP_131593418.1">
    <property type="nucleotide sequence ID" value="NZ_SJSL01000001.1"/>
</dbReference>
<dbReference type="OrthoDB" id="9766256at2"/>
<protein>
    <submittedName>
        <fullName evidence="1">SusD/RagB family nutrient-binding outer membrane lipoprotein</fullName>
    </submittedName>
</protein>
<organism evidence="1 2">
    <name type="scientific">Pedobacter psychroterrae</name>
    <dbReference type="NCBI Taxonomy" id="2530453"/>
    <lineage>
        <taxon>Bacteria</taxon>
        <taxon>Pseudomonadati</taxon>
        <taxon>Bacteroidota</taxon>
        <taxon>Sphingobacteriia</taxon>
        <taxon>Sphingobacteriales</taxon>
        <taxon>Sphingobacteriaceae</taxon>
        <taxon>Pedobacter</taxon>
    </lineage>
</organism>
<evidence type="ECO:0000313" key="2">
    <source>
        <dbReference type="Proteomes" id="UP000293347"/>
    </source>
</evidence>
<proteinExistence type="predicted"/>
<dbReference type="PROSITE" id="PS51257">
    <property type="entry name" value="PROKAR_LIPOPROTEIN"/>
    <property type="match status" value="1"/>
</dbReference>
<accession>A0A4R0NSK5</accession>
<dbReference type="InterPro" id="IPR011990">
    <property type="entry name" value="TPR-like_helical_dom_sf"/>
</dbReference>
<dbReference type="Gene3D" id="1.25.40.390">
    <property type="match status" value="1"/>
</dbReference>
<keyword evidence="2" id="KW-1185">Reference proteome</keyword>